<keyword evidence="3" id="KW-1185">Reference proteome</keyword>
<accession>M0ZS95</accession>
<reference evidence="3" key="1">
    <citation type="journal article" date="2011" name="Nature">
        <title>Genome sequence and analysis of the tuber crop potato.</title>
        <authorList>
            <consortium name="The Potato Genome Sequencing Consortium"/>
        </authorList>
    </citation>
    <scope>NUCLEOTIDE SEQUENCE [LARGE SCALE GENOMIC DNA]</scope>
    <source>
        <strain evidence="3">cv. DM1-3 516 R44</strain>
    </source>
</reference>
<dbReference type="InterPro" id="IPR013187">
    <property type="entry name" value="F-box-assoc_dom_typ3"/>
</dbReference>
<dbReference type="PANTHER" id="PTHR31672">
    <property type="entry name" value="BNACNNG10540D PROTEIN"/>
    <property type="match status" value="1"/>
</dbReference>
<sequence length="457" mass="51783">MSMWNPATEEIKKISVPSPPFSTCFRGICCSDSSKMLQHSCQILQKCTVSRCSDTFLKSSSDIDLRLCCSDSSKVLLHPCWFLQKCSASGGSEMHPSVLCCSDSPEMLLHSCQILQKCAASGESDMHPSAFFKSPNNNDCKLCRLDSPKMLSHPCQILQKCAASGDTSTHPSTFLKSSSDNDYRVSCSNSTEMLPYSCRILQKCTASEGSDTHPSIFSKSLRSYAHHFGFGMDPFSKDYKVVWIRDYFWKEETFTRSASAVVSVYTLSTDSWRHFEDNTFLSSHIIMSYFDSYLDGFYYWKKIDEKRRCEILAFDFRNEEFQVIQTPDVFNSNLGTLGLYDGYVSMLFHYLVESKTCTEIWVMEKFGFWTKKLVLESTLIVKRPIGYGVNGEIFVETKSSNLEMIDPRTQEIVECVGPILGNGYSLQVLVYKKSLVSINKLTTCNLIKGLEFEQLGI</sequence>
<gene>
    <name evidence="2" type="primary">LOC107059477</name>
</gene>
<protein>
    <submittedName>
        <fullName evidence="2">F-box family protein</fullName>
    </submittedName>
</protein>
<organism evidence="2 3">
    <name type="scientific">Solanum tuberosum</name>
    <name type="common">Potato</name>
    <dbReference type="NCBI Taxonomy" id="4113"/>
    <lineage>
        <taxon>Eukaryota</taxon>
        <taxon>Viridiplantae</taxon>
        <taxon>Streptophyta</taxon>
        <taxon>Embryophyta</taxon>
        <taxon>Tracheophyta</taxon>
        <taxon>Spermatophyta</taxon>
        <taxon>Magnoliopsida</taxon>
        <taxon>eudicotyledons</taxon>
        <taxon>Gunneridae</taxon>
        <taxon>Pentapetalae</taxon>
        <taxon>asterids</taxon>
        <taxon>lamiids</taxon>
        <taxon>Solanales</taxon>
        <taxon>Solanaceae</taxon>
        <taxon>Solanoideae</taxon>
        <taxon>Solaneae</taxon>
        <taxon>Solanum</taxon>
    </lineage>
</organism>
<feature type="domain" description="F-box associated beta-propeller type 3" evidence="1">
    <location>
        <begin position="225"/>
        <end position="374"/>
    </location>
</feature>
<reference evidence="2" key="2">
    <citation type="submission" date="2015-06" db="UniProtKB">
        <authorList>
            <consortium name="EnsemblPlants"/>
        </authorList>
    </citation>
    <scope>IDENTIFICATION</scope>
    <source>
        <strain evidence="2">DM1-3 516 R44</strain>
    </source>
</reference>
<name>M0ZS95_SOLTU</name>
<dbReference type="PaxDb" id="4113-PGSC0003DMT400006972"/>
<dbReference type="OMA" id="YFWKEET"/>
<dbReference type="InterPro" id="IPR050796">
    <property type="entry name" value="SCF_F-box_component"/>
</dbReference>
<dbReference type="EnsemblPlants" id="PGSC0003DMT400006972">
    <property type="protein sequence ID" value="PGSC0003DMT400006972"/>
    <property type="gene ID" value="PGSC0003DMG400002700"/>
</dbReference>
<dbReference type="Pfam" id="PF08268">
    <property type="entry name" value="FBA_3"/>
    <property type="match status" value="1"/>
</dbReference>
<dbReference type="NCBIfam" id="TIGR01640">
    <property type="entry name" value="F_box_assoc_1"/>
    <property type="match status" value="1"/>
</dbReference>
<dbReference type="PANTHER" id="PTHR31672:SF10">
    <property type="entry name" value="F-BOX DOMAIN-CONTAINING PROTEIN"/>
    <property type="match status" value="1"/>
</dbReference>
<evidence type="ECO:0000313" key="2">
    <source>
        <dbReference type="EnsemblPlants" id="PGSC0003DMT400006972"/>
    </source>
</evidence>
<proteinExistence type="predicted"/>
<dbReference type="AlphaFoldDB" id="M0ZS95"/>
<evidence type="ECO:0000313" key="3">
    <source>
        <dbReference type="Proteomes" id="UP000011115"/>
    </source>
</evidence>
<dbReference type="InParanoid" id="M0ZS95"/>
<dbReference type="Gramene" id="PGSC0003DMT400006972">
    <property type="protein sequence ID" value="PGSC0003DMT400006972"/>
    <property type="gene ID" value="PGSC0003DMG400002700"/>
</dbReference>
<dbReference type="eggNOG" id="ENOG502R69Q">
    <property type="taxonomic scope" value="Eukaryota"/>
</dbReference>
<dbReference type="InterPro" id="IPR017451">
    <property type="entry name" value="F-box-assoc_interact_dom"/>
</dbReference>
<dbReference type="HOGENOM" id="CLU_599089_0_0_1"/>
<dbReference type="Proteomes" id="UP000011115">
    <property type="component" value="Unassembled WGS sequence"/>
</dbReference>
<evidence type="ECO:0000259" key="1">
    <source>
        <dbReference type="Pfam" id="PF08268"/>
    </source>
</evidence>